<feature type="transmembrane region" description="Helical" evidence="1">
    <location>
        <begin position="18"/>
        <end position="43"/>
    </location>
</feature>
<accession>A0A037ZES8</accession>
<sequence>MMSNTETLQDETNGPNRLLIGGAGLLALLSASCCVLPIGLSIIGLGGTWLVLLGPFVEYRTEILVVVGLVLAWGWFRLWRRWACAKRRRSTVVMLGFTTLAFALAASSPLWEEDAARTMFALFRQYR</sequence>
<proteinExistence type="predicted"/>
<evidence type="ECO:0008006" key="4">
    <source>
        <dbReference type="Google" id="ProtNLM"/>
    </source>
</evidence>
<protein>
    <recommendedName>
        <fullName evidence="4">Mercury ion transport protein</fullName>
    </recommendedName>
</protein>
<evidence type="ECO:0000256" key="1">
    <source>
        <dbReference type="SAM" id="Phobius"/>
    </source>
</evidence>
<dbReference type="AlphaFoldDB" id="A0A037ZES8"/>
<keyword evidence="1" id="KW-0812">Transmembrane</keyword>
<gene>
    <name evidence="2" type="ORF">ACMU_04470</name>
</gene>
<keyword evidence="1" id="KW-0472">Membrane</keyword>
<organism evidence="2 3">
    <name type="scientific">Actibacterium mucosum KCTC 23349</name>
    <dbReference type="NCBI Taxonomy" id="1454373"/>
    <lineage>
        <taxon>Bacteria</taxon>
        <taxon>Pseudomonadati</taxon>
        <taxon>Pseudomonadota</taxon>
        <taxon>Alphaproteobacteria</taxon>
        <taxon>Rhodobacterales</taxon>
        <taxon>Roseobacteraceae</taxon>
        <taxon>Actibacterium</taxon>
    </lineage>
</organism>
<evidence type="ECO:0000313" key="3">
    <source>
        <dbReference type="Proteomes" id="UP000026249"/>
    </source>
</evidence>
<feature type="transmembrane region" description="Helical" evidence="1">
    <location>
        <begin position="91"/>
        <end position="111"/>
    </location>
</feature>
<keyword evidence="1" id="KW-1133">Transmembrane helix</keyword>
<name>A0A037ZES8_9RHOB</name>
<keyword evidence="3" id="KW-1185">Reference proteome</keyword>
<dbReference type="EMBL" id="JFKE01000012">
    <property type="protein sequence ID" value="KAJ54026.1"/>
    <property type="molecule type" value="Genomic_DNA"/>
</dbReference>
<feature type="transmembrane region" description="Helical" evidence="1">
    <location>
        <begin position="63"/>
        <end position="79"/>
    </location>
</feature>
<comment type="caution">
    <text evidence="2">The sequence shown here is derived from an EMBL/GenBank/DDBJ whole genome shotgun (WGS) entry which is preliminary data.</text>
</comment>
<evidence type="ECO:0000313" key="2">
    <source>
        <dbReference type="EMBL" id="KAJ54026.1"/>
    </source>
</evidence>
<dbReference type="Proteomes" id="UP000026249">
    <property type="component" value="Unassembled WGS sequence"/>
</dbReference>
<reference evidence="2 3" key="1">
    <citation type="submission" date="2014-03" db="EMBL/GenBank/DDBJ databases">
        <title>Draft Genome Sequence of Actibacterium mucosum KCTC 23349, a Marine Alphaproteobacterium with Complex Ionic Requirements Isolated from Mediterranean Seawater at Malvarrosa Beach, Valencia, Spain.</title>
        <authorList>
            <person name="Arahal D.R."/>
            <person name="Shao Z."/>
            <person name="Lai Q."/>
            <person name="Pujalte M.J."/>
        </authorList>
    </citation>
    <scope>NUCLEOTIDE SEQUENCE [LARGE SCALE GENOMIC DNA]</scope>
    <source>
        <strain evidence="2 3">KCTC 23349</strain>
    </source>
</reference>